<dbReference type="GO" id="GO:0008270">
    <property type="term" value="F:zinc ion binding"/>
    <property type="evidence" value="ECO:0007669"/>
    <property type="project" value="UniProtKB-KW"/>
</dbReference>
<dbReference type="OrthoDB" id="537437at2759"/>
<accession>A0A1Y1I2R3</accession>
<evidence type="ECO:0000256" key="2">
    <source>
        <dbReference type="ARBA" id="ARBA00022771"/>
    </source>
</evidence>
<dbReference type="PROSITE" id="PS01360">
    <property type="entry name" value="ZF_MYND_1"/>
    <property type="match status" value="1"/>
</dbReference>
<dbReference type="Proteomes" id="UP000054558">
    <property type="component" value="Unassembled WGS sequence"/>
</dbReference>
<evidence type="ECO:0000259" key="5">
    <source>
        <dbReference type="PROSITE" id="PS50865"/>
    </source>
</evidence>
<sequence length="194" mass="21723">MLEGLPLIAGMSFKVDANSTTLKACEEAEARGCLIKEDIFFLVNHRLGEKLAFLAHFADEYRMNMLGEDQFFYVSSPVKGCALCRRPDTPEGGELRGCRDCGNESRALYCSKDCQRRDFVRHLPACLRLQKDAELGKSRSCQVCGDLESEGGGALRKCSKCHCKQVKYCGKECQTVAWQAGHKRECKKLRGSHM</sequence>
<dbReference type="AlphaFoldDB" id="A0A1Y1I2R3"/>
<dbReference type="InterPro" id="IPR002893">
    <property type="entry name" value="Znf_MYND"/>
</dbReference>
<feature type="domain" description="MYND-type" evidence="5">
    <location>
        <begin position="141"/>
        <end position="186"/>
    </location>
</feature>
<gene>
    <name evidence="6" type="ORF">KFL_001100320</name>
</gene>
<dbReference type="SUPFAM" id="SSF144232">
    <property type="entry name" value="HIT/MYND zinc finger-like"/>
    <property type="match status" value="2"/>
</dbReference>
<keyword evidence="1" id="KW-0479">Metal-binding</keyword>
<evidence type="ECO:0000256" key="1">
    <source>
        <dbReference type="ARBA" id="ARBA00022723"/>
    </source>
</evidence>
<keyword evidence="2 4" id="KW-0863">Zinc-finger</keyword>
<keyword evidence="3" id="KW-0862">Zinc</keyword>
<dbReference type="Gene3D" id="6.10.140.2220">
    <property type="match status" value="2"/>
</dbReference>
<protein>
    <recommendedName>
        <fullName evidence="5">MYND-type domain-containing protein</fullName>
    </recommendedName>
</protein>
<evidence type="ECO:0000313" key="7">
    <source>
        <dbReference type="Proteomes" id="UP000054558"/>
    </source>
</evidence>
<name>A0A1Y1I2R3_KLENI</name>
<organism evidence="6 7">
    <name type="scientific">Klebsormidium nitens</name>
    <name type="common">Green alga</name>
    <name type="synonym">Ulothrix nitens</name>
    <dbReference type="NCBI Taxonomy" id="105231"/>
    <lineage>
        <taxon>Eukaryota</taxon>
        <taxon>Viridiplantae</taxon>
        <taxon>Streptophyta</taxon>
        <taxon>Klebsormidiophyceae</taxon>
        <taxon>Klebsormidiales</taxon>
        <taxon>Klebsormidiaceae</taxon>
        <taxon>Klebsormidium</taxon>
    </lineage>
</organism>
<evidence type="ECO:0000313" key="6">
    <source>
        <dbReference type="EMBL" id="GAQ82418.1"/>
    </source>
</evidence>
<keyword evidence="7" id="KW-1185">Reference proteome</keyword>
<evidence type="ECO:0000256" key="3">
    <source>
        <dbReference type="ARBA" id="ARBA00022833"/>
    </source>
</evidence>
<dbReference type="Pfam" id="PF01753">
    <property type="entry name" value="zf-MYND"/>
    <property type="match status" value="2"/>
</dbReference>
<proteinExistence type="predicted"/>
<dbReference type="EMBL" id="DF237059">
    <property type="protein sequence ID" value="GAQ82418.1"/>
    <property type="molecule type" value="Genomic_DNA"/>
</dbReference>
<dbReference type="PROSITE" id="PS50865">
    <property type="entry name" value="ZF_MYND_2"/>
    <property type="match status" value="1"/>
</dbReference>
<reference evidence="6 7" key="1">
    <citation type="journal article" date="2014" name="Nat. Commun.">
        <title>Klebsormidium flaccidum genome reveals primary factors for plant terrestrial adaptation.</title>
        <authorList>
            <person name="Hori K."/>
            <person name="Maruyama F."/>
            <person name="Fujisawa T."/>
            <person name="Togashi T."/>
            <person name="Yamamoto N."/>
            <person name="Seo M."/>
            <person name="Sato S."/>
            <person name="Yamada T."/>
            <person name="Mori H."/>
            <person name="Tajima N."/>
            <person name="Moriyama T."/>
            <person name="Ikeuchi M."/>
            <person name="Watanabe M."/>
            <person name="Wada H."/>
            <person name="Kobayashi K."/>
            <person name="Saito M."/>
            <person name="Masuda T."/>
            <person name="Sasaki-Sekimoto Y."/>
            <person name="Mashiguchi K."/>
            <person name="Awai K."/>
            <person name="Shimojima M."/>
            <person name="Masuda S."/>
            <person name="Iwai M."/>
            <person name="Nobusawa T."/>
            <person name="Narise T."/>
            <person name="Kondo S."/>
            <person name="Saito H."/>
            <person name="Sato R."/>
            <person name="Murakawa M."/>
            <person name="Ihara Y."/>
            <person name="Oshima-Yamada Y."/>
            <person name="Ohtaka K."/>
            <person name="Satoh M."/>
            <person name="Sonobe K."/>
            <person name="Ishii M."/>
            <person name="Ohtani R."/>
            <person name="Kanamori-Sato M."/>
            <person name="Honoki R."/>
            <person name="Miyazaki D."/>
            <person name="Mochizuki H."/>
            <person name="Umetsu J."/>
            <person name="Higashi K."/>
            <person name="Shibata D."/>
            <person name="Kamiya Y."/>
            <person name="Sato N."/>
            <person name="Nakamura Y."/>
            <person name="Tabata S."/>
            <person name="Ida S."/>
            <person name="Kurokawa K."/>
            <person name="Ohta H."/>
        </authorList>
    </citation>
    <scope>NUCLEOTIDE SEQUENCE [LARGE SCALE GENOMIC DNA]</scope>
    <source>
        <strain evidence="6 7">NIES-2285</strain>
    </source>
</reference>
<evidence type="ECO:0000256" key="4">
    <source>
        <dbReference type="PROSITE-ProRule" id="PRU00134"/>
    </source>
</evidence>